<name>A0AC35UI87_9BILA</name>
<protein>
    <submittedName>
        <fullName evidence="2">GATA-type domain-containing protein</fullName>
    </submittedName>
</protein>
<evidence type="ECO:0000313" key="2">
    <source>
        <dbReference type="WBParaSite" id="RSKR_0001172633.1"/>
    </source>
</evidence>
<accession>A0AC35UI87</accession>
<reference evidence="2" key="1">
    <citation type="submission" date="2016-11" db="UniProtKB">
        <authorList>
            <consortium name="WormBaseParasite"/>
        </authorList>
    </citation>
    <scope>IDENTIFICATION</scope>
    <source>
        <strain evidence="2">KR3021</strain>
    </source>
</reference>
<proteinExistence type="predicted"/>
<sequence>MHQQYFLANLYYTELVDEFPNVTLCKNYYHNTEPHMDQSCNLTNSMTNTFGPNFEHTSHFTEEYTQEQFAYNYNPIESNHSDETDINLDLDLESHHNQGVQGKNQPTYANGFVKEYSYENNLTLFDETVIHPIISCTSAPDIYFHNQSVFEIQITEMKENESSEISQITSTANGTNTKKGDPKSCAFRNGIKIICSNCKTDEPRQWRNLNGEKMCNACWLYQNSHHRKRPFDLYNKTSKSRKTKKLMI</sequence>
<evidence type="ECO:0000313" key="1">
    <source>
        <dbReference type="Proteomes" id="UP000095286"/>
    </source>
</evidence>
<organism evidence="1 2">
    <name type="scientific">Rhabditophanes sp. KR3021</name>
    <dbReference type="NCBI Taxonomy" id="114890"/>
    <lineage>
        <taxon>Eukaryota</taxon>
        <taxon>Metazoa</taxon>
        <taxon>Ecdysozoa</taxon>
        <taxon>Nematoda</taxon>
        <taxon>Chromadorea</taxon>
        <taxon>Rhabditida</taxon>
        <taxon>Tylenchina</taxon>
        <taxon>Panagrolaimomorpha</taxon>
        <taxon>Strongyloidoidea</taxon>
        <taxon>Alloionematidae</taxon>
        <taxon>Rhabditophanes</taxon>
    </lineage>
</organism>
<dbReference type="Proteomes" id="UP000095286">
    <property type="component" value="Unplaced"/>
</dbReference>
<dbReference type="WBParaSite" id="RSKR_0001172633.1">
    <property type="protein sequence ID" value="RSKR_0001172633.1"/>
    <property type="gene ID" value="RSKR_0001172633"/>
</dbReference>